<keyword evidence="1" id="KW-0472">Membrane</keyword>
<feature type="transmembrane region" description="Helical" evidence="1">
    <location>
        <begin position="36"/>
        <end position="54"/>
    </location>
</feature>
<comment type="caution">
    <text evidence="2">The sequence shown here is derived from an EMBL/GenBank/DDBJ whole genome shotgun (WGS) entry which is preliminary data.</text>
</comment>
<protein>
    <submittedName>
        <fullName evidence="2">Uncharacterized protein</fullName>
    </submittedName>
</protein>
<name>A0AAJ2JXV1_9BACL</name>
<dbReference type="RefSeq" id="WP_315746465.1">
    <property type="nucleotide sequence ID" value="NZ_JAVYAA010000005.1"/>
</dbReference>
<feature type="transmembrane region" description="Helical" evidence="1">
    <location>
        <begin position="6"/>
        <end position="24"/>
    </location>
</feature>
<dbReference type="AlphaFoldDB" id="A0AAJ2JXV1"/>
<keyword evidence="3" id="KW-1185">Reference proteome</keyword>
<dbReference type="EMBL" id="JAVYAA010000005">
    <property type="protein sequence ID" value="MDT8978461.1"/>
    <property type="molecule type" value="Genomic_DNA"/>
</dbReference>
<feature type="transmembrane region" description="Helical" evidence="1">
    <location>
        <begin position="69"/>
        <end position="88"/>
    </location>
</feature>
<proteinExistence type="predicted"/>
<sequence length="91" mass="10257">MNIKEAVLSIVIYAFLGYLWVIFVKHINSIANSMNHISGGLILFVGALLFWMTVNRISPFNTYKQTHPAKVIGAITFIAIVLIQVYVYNLV</sequence>
<reference evidence="3" key="1">
    <citation type="submission" date="2023-09" db="EMBL/GenBank/DDBJ databases">
        <title>Paenibacillus sp. chi10 Genome sequencing and assembly.</title>
        <authorList>
            <person name="Kim I."/>
        </authorList>
    </citation>
    <scope>NUCLEOTIDE SEQUENCE [LARGE SCALE GENOMIC DNA]</scope>
    <source>
        <strain evidence="3">chi10</strain>
    </source>
</reference>
<evidence type="ECO:0000313" key="3">
    <source>
        <dbReference type="Proteomes" id="UP001250538"/>
    </source>
</evidence>
<evidence type="ECO:0000256" key="1">
    <source>
        <dbReference type="SAM" id="Phobius"/>
    </source>
</evidence>
<evidence type="ECO:0000313" key="2">
    <source>
        <dbReference type="EMBL" id="MDT8978461.1"/>
    </source>
</evidence>
<gene>
    <name evidence="2" type="ORF">RQP50_19715</name>
</gene>
<keyword evidence="1" id="KW-1133">Transmembrane helix</keyword>
<accession>A0AAJ2JXV1</accession>
<organism evidence="2 3">
    <name type="scientific">Paenibacillus suaedae</name>
    <dbReference type="NCBI Taxonomy" id="3077233"/>
    <lineage>
        <taxon>Bacteria</taxon>
        <taxon>Bacillati</taxon>
        <taxon>Bacillota</taxon>
        <taxon>Bacilli</taxon>
        <taxon>Bacillales</taxon>
        <taxon>Paenibacillaceae</taxon>
        <taxon>Paenibacillus</taxon>
    </lineage>
</organism>
<keyword evidence="1" id="KW-0812">Transmembrane</keyword>
<dbReference type="Proteomes" id="UP001250538">
    <property type="component" value="Unassembled WGS sequence"/>
</dbReference>